<dbReference type="InterPro" id="IPR006455">
    <property type="entry name" value="Homeodomain_ZF_HD"/>
</dbReference>
<feature type="region of interest" description="Disordered" evidence="3">
    <location>
        <begin position="457"/>
        <end position="499"/>
    </location>
</feature>
<dbReference type="InterPro" id="IPR036142">
    <property type="entry name" value="ENT_dom-like_sf"/>
</dbReference>
<dbReference type="InterPro" id="IPR033485">
    <property type="entry name" value="EMSY-LIKE_plant"/>
</dbReference>
<dbReference type="EMBL" id="CP144746">
    <property type="protein sequence ID" value="WVZ59069.1"/>
    <property type="molecule type" value="Genomic_DNA"/>
</dbReference>
<dbReference type="NCBIfam" id="TIGR01565">
    <property type="entry name" value="homeo_ZF_HD"/>
    <property type="match status" value="1"/>
</dbReference>
<dbReference type="Gene3D" id="1.10.1240.40">
    <property type="entry name" value="ENT domain"/>
    <property type="match status" value="2"/>
</dbReference>
<keyword evidence="6" id="KW-1185">Reference proteome</keyword>
<feature type="compositionally biased region" description="Basic and acidic residues" evidence="3">
    <location>
        <begin position="464"/>
        <end position="474"/>
    </location>
</feature>
<feature type="domain" description="ENT" evidence="4">
    <location>
        <begin position="113"/>
        <end position="201"/>
    </location>
</feature>
<sequence>MGDSVQVACVIPDAADTEFQIRCLKRSAYAAVLRAFCAQSYLLSRAKEACLLALRNELEILEIEHRECLGKARSNKQINSLSAVLHSNGSICSTELRKDTPGLACALPDTGDTVLQIHCLEQSAYASVLRAFCAVTNCLSWLQVMLLTRLRNELRISHVEHTEALVKINSNENIKTLRKYSLANLSVITKINPEFDAHDVLHDKIGSPAQVSTSSTSCLSLAHQSPKPEHSMSSTRDIVISDSSNGAKEGPTFEPHAVVSAKRLKSVNGHALAYLKCAPSDLLPVAASMVMVKDRTDVTLESETLSYEMNSGCSSSPIVQENHSQLNAGQVSSCVDHARKESEKRKTEVPGMRVSPSLGVMDMDINCGIKCQRSKSRNKGSDLEHGSEVISIHLTANLLHKVERLLRGNQDAASLDKAKSMLKVRFLLNSAQEKDLLGALFKLSGVSYAVTSFSANDQPASINTHDDDKGDEAMLPKPVSSSDETLPGATRPGDGGAASQFNIQDVATTALSPSAATPTGGTASSSPVMPLLLDPPLLMQTRPHVPASPSSAPAALTGSSPDPSTAHPPHAQLMGVGSASAPPAPTKKRPCTKFTAEQKERMREFANSTGWSISKADAHAVDAFCAQVGVPRVVLMRWMNRNMGAPKMATPSMPSPPLPSHHQQDSPPAATPQGSLTTEENKSPEPDDVAALADGGKEDKNEASEVVIPQGMGRRAWKPNRRYGGPEWVSIYY</sequence>
<evidence type="ECO:0000256" key="2">
    <source>
        <dbReference type="ARBA" id="ARBA00023242"/>
    </source>
</evidence>
<proteinExistence type="predicted"/>
<evidence type="ECO:0000256" key="3">
    <source>
        <dbReference type="SAM" id="MobiDB-lite"/>
    </source>
</evidence>
<dbReference type="PANTHER" id="PTHR33432">
    <property type="entry name" value="PROTEIN EMSY-LIKE 4"/>
    <property type="match status" value="1"/>
</dbReference>
<dbReference type="InterPro" id="IPR009057">
    <property type="entry name" value="Homeodomain-like_sf"/>
</dbReference>
<feature type="compositionally biased region" description="Low complexity" evidence="3">
    <location>
        <begin position="547"/>
        <end position="561"/>
    </location>
</feature>
<evidence type="ECO:0000256" key="1">
    <source>
        <dbReference type="ARBA" id="ARBA00004123"/>
    </source>
</evidence>
<feature type="region of interest" description="Disordered" evidence="3">
    <location>
        <begin position="646"/>
        <end position="720"/>
    </location>
</feature>
<comment type="subcellular location">
    <subcellularLocation>
        <location evidence="1">Nucleus</location>
    </subcellularLocation>
</comment>
<dbReference type="FunFam" id="1.10.1240.40:FF:000005">
    <property type="entry name" value="ENT domain containing protein, expressed"/>
    <property type="match status" value="1"/>
</dbReference>
<dbReference type="Proteomes" id="UP001341281">
    <property type="component" value="Chromosome 02"/>
</dbReference>
<dbReference type="GO" id="GO:0005634">
    <property type="term" value="C:nucleus"/>
    <property type="evidence" value="ECO:0007669"/>
    <property type="project" value="UniProtKB-SubCell"/>
</dbReference>
<reference evidence="5 6" key="1">
    <citation type="submission" date="2024-02" db="EMBL/GenBank/DDBJ databases">
        <title>High-quality chromosome-scale genome assembly of Pensacola bahiagrass (Paspalum notatum Flugge var. saurae).</title>
        <authorList>
            <person name="Vega J.M."/>
            <person name="Podio M."/>
            <person name="Orjuela J."/>
            <person name="Siena L.A."/>
            <person name="Pessino S.C."/>
            <person name="Combes M.C."/>
            <person name="Mariac C."/>
            <person name="Albertini E."/>
            <person name="Pupilli F."/>
            <person name="Ortiz J.P.A."/>
            <person name="Leblanc O."/>
        </authorList>
    </citation>
    <scope>NUCLEOTIDE SEQUENCE [LARGE SCALE GENOMIC DNA]</scope>
    <source>
        <strain evidence="5">R1</strain>
        <tissue evidence="5">Leaf</tissue>
    </source>
</reference>
<dbReference type="PANTHER" id="PTHR33432:SF22">
    <property type="entry name" value="OS10G0436850 PROTEIN"/>
    <property type="match status" value="1"/>
</dbReference>
<dbReference type="AlphaFoldDB" id="A0AAQ3SQK4"/>
<protein>
    <recommendedName>
        <fullName evidence="4">ENT domain-containing protein</fullName>
    </recommendedName>
</protein>
<organism evidence="5 6">
    <name type="scientific">Paspalum notatum var. saurae</name>
    <dbReference type="NCBI Taxonomy" id="547442"/>
    <lineage>
        <taxon>Eukaryota</taxon>
        <taxon>Viridiplantae</taxon>
        <taxon>Streptophyta</taxon>
        <taxon>Embryophyta</taxon>
        <taxon>Tracheophyta</taxon>
        <taxon>Spermatophyta</taxon>
        <taxon>Magnoliopsida</taxon>
        <taxon>Liliopsida</taxon>
        <taxon>Poales</taxon>
        <taxon>Poaceae</taxon>
        <taxon>PACMAD clade</taxon>
        <taxon>Panicoideae</taxon>
        <taxon>Andropogonodae</taxon>
        <taxon>Paspaleae</taxon>
        <taxon>Paspalinae</taxon>
        <taxon>Paspalum</taxon>
    </lineage>
</organism>
<feature type="region of interest" description="Disordered" evidence="3">
    <location>
        <begin position="512"/>
        <end position="591"/>
    </location>
</feature>
<dbReference type="SUPFAM" id="SSF46689">
    <property type="entry name" value="Homeodomain-like"/>
    <property type="match status" value="1"/>
</dbReference>
<evidence type="ECO:0000259" key="4">
    <source>
        <dbReference type="PROSITE" id="PS51138"/>
    </source>
</evidence>
<dbReference type="GO" id="GO:0050832">
    <property type="term" value="P:defense response to fungus"/>
    <property type="evidence" value="ECO:0007669"/>
    <property type="project" value="InterPro"/>
</dbReference>
<evidence type="ECO:0000313" key="6">
    <source>
        <dbReference type="Proteomes" id="UP001341281"/>
    </source>
</evidence>
<keyword evidence="2" id="KW-0539">Nucleus</keyword>
<dbReference type="InterPro" id="IPR005491">
    <property type="entry name" value="ENT_dom"/>
</dbReference>
<dbReference type="Pfam" id="PF03735">
    <property type="entry name" value="ENT"/>
    <property type="match status" value="2"/>
</dbReference>
<dbReference type="PROSITE" id="PS51138">
    <property type="entry name" value="ENT"/>
    <property type="match status" value="2"/>
</dbReference>
<feature type="domain" description="ENT" evidence="4">
    <location>
        <begin position="17"/>
        <end position="104"/>
    </location>
</feature>
<name>A0AAQ3SQK4_PASNO</name>
<gene>
    <name evidence="5" type="ORF">U9M48_009270</name>
</gene>
<evidence type="ECO:0000313" key="5">
    <source>
        <dbReference type="EMBL" id="WVZ59069.1"/>
    </source>
</evidence>
<dbReference type="SMART" id="SM01191">
    <property type="entry name" value="ENT"/>
    <property type="match status" value="2"/>
</dbReference>
<dbReference type="Gene3D" id="1.10.10.60">
    <property type="entry name" value="Homeodomain-like"/>
    <property type="match status" value="1"/>
</dbReference>
<dbReference type="SUPFAM" id="SSF158639">
    <property type="entry name" value="ENT-like"/>
    <property type="match status" value="2"/>
</dbReference>
<accession>A0AAQ3SQK4</accession>